<evidence type="ECO:0000256" key="5">
    <source>
        <dbReference type="ARBA" id="ARBA00022729"/>
    </source>
</evidence>
<accession>A0A3N5Y0G1</accession>
<comment type="similarity">
    <text evidence="3">Belongs to the AlgF family.</text>
</comment>
<evidence type="ECO:0000256" key="1">
    <source>
        <dbReference type="ARBA" id="ARBA00004418"/>
    </source>
</evidence>
<evidence type="ECO:0000313" key="9">
    <source>
        <dbReference type="Proteomes" id="UP000275281"/>
    </source>
</evidence>
<comment type="caution">
    <text evidence="8">The sequence shown here is derived from an EMBL/GenBank/DDBJ whole genome shotgun (WGS) entry which is preliminary data.</text>
</comment>
<sequence length="232" mass="25526">MGGARKIYGTKTNDHTTFHTGTTEERVKARVVILIMVCLFCSVVSADEALYGPAPPPDAAFFRLLNLSDSEVALQVSEGMSIDVNALEITEYGYLPASEIQLKVNEKSIADGLQPGQQLTLVYFGNQGGSIVIEDTPFDNKRMALLRLYNVSHNDDLSMKTLNGKTTILDNIAFKSSKERVIKAVKLPVALYRGETRVIESEPLLLQKNRVTSVFAIQNENGTSLLITESEQ</sequence>
<dbReference type="AlphaFoldDB" id="A0A3N5Y0G1"/>
<keyword evidence="9" id="KW-1185">Reference proteome</keyword>
<dbReference type="GO" id="GO:0042597">
    <property type="term" value="C:periplasmic space"/>
    <property type="evidence" value="ECO:0007669"/>
    <property type="project" value="UniProtKB-SubCell"/>
</dbReference>
<dbReference type="Pfam" id="PF11182">
    <property type="entry name" value="AlgF"/>
    <property type="match status" value="1"/>
</dbReference>
<organism evidence="8 9">
    <name type="scientific">Alteromonas sediminis</name>
    <dbReference type="NCBI Taxonomy" id="2259342"/>
    <lineage>
        <taxon>Bacteria</taxon>
        <taxon>Pseudomonadati</taxon>
        <taxon>Pseudomonadota</taxon>
        <taxon>Gammaproteobacteria</taxon>
        <taxon>Alteromonadales</taxon>
        <taxon>Alteromonadaceae</taxon>
        <taxon>Alteromonas/Salinimonas group</taxon>
        <taxon>Alteromonas</taxon>
    </lineage>
</organism>
<evidence type="ECO:0000256" key="2">
    <source>
        <dbReference type="ARBA" id="ARBA00005182"/>
    </source>
</evidence>
<evidence type="ECO:0000256" key="3">
    <source>
        <dbReference type="ARBA" id="ARBA00010033"/>
    </source>
</evidence>
<dbReference type="InterPro" id="IPR035422">
    <property type="entry name" value="AlgF"/>
</dbReference>
<dbReference type="EMBL" id="RPOK01000002">
    <property type="protein sequence ID" value="RPJ67147.1"/>
    <property type="molecule type" value="Genomic_DNA"/>
</dbReference>
<name>A0A3N5Y0G1_9ALTE</name>
<dbReference type="Proteomes" id="UP000275281">
    <property type="component" value="Unassembled WGS sequence"/>
</dbReference>
<dbReference type="OrthoDB" id="6076977at2"/>
<dbReference type="UniPathway" id="UPA00286"/>
<comment type="pathway">
    <text evidence="2">Glycan biosynthesis; alginate biosynthesis.</text>
</comment>
<proteinExistence type="inferred from homology"/>
<reference evidence="8 9" key="1">
    <citation type="submission" date="2018-11" db="EMBL/GenBank/DDBJ databases">
        <authorList>
            <person name="Ye M.-Q."/>
            <person name="Du Z.-J."/>
        </authorList>
    </citation>
    <scope>NUCLEOTIDE SEQUENCE [LARGE SCALE GENOMIC DNA]</scope>
    <source>
        <strain evidence="8 9">U0105</strain>
    </source>
</reference>
<evidence type="ECO:0000256" key="7">
    <source>
        <dbReference type="ARBA" id="ARBA00022841"/>
    </source>
</evidence>
<evidence type="ECO:0000313" key="8">
    <source>
        <dbReference type="EMBL" id="RPJ67147.1"/>
    </source>
</evidence>
<keyword evidence="7" id="KW-0016">Alginate biosynthesis</keyword>
<keyword evidence="6" id="KW-0574">Periplasm</keyword>
<comment type="subcellular location">
    <subcellularLocation>
        <location evidence="1">Periplasm</location>
    </subcellularLocation>
</comment>
<protein>
    <recommendedName>
        <fullName evidence="4">Alginate biosynthesis protein AlgF</fullName>
    </recommendedName>
</protein>
<dbReference type="GO" id="GO:0042121">
    <property type="term" value="P:alginic acid biosynthetic process"/>
    <property type="evidence" value="ECO:0007669"/>
    <property type="project" value="UniProtKB-UniPathway"/>
</dbReference>
<evidence type="ECO:0000256" key="4">
    <source>
        <dbReference type="ARBA" id="ARBA00013964"/>
    </source>
</evidence>
<evidence type="ECO:0000256" key="6">
    <source>
        <dbReference type="ARBA" id="ARBA00022764"/>
    </source>
</evidence>
<gene>
    <name evidence="8" type="ORF">DRW07_06295</name>
</gene>
<keyword evidence="5" id="KW-0732">Signal</keyword>